<protein>
    <submittedName>
        <fullName evidence="1">Uncharacterized protein</fullName>
    </submittedName>
</protein>
<gene>
    <name evidence="1" type="ORF">AVEN_159600_1</name>
</gene>
<sequence>MLDSLRCTTKLNTNDATFVRVFQKVERTLQLFLFFVFFHTFHIPARLSVDTVSACMSGNFSIADNTRAASARNEIPIGNLGNIRFSLSDEITLGARVRHILSSRGLKNWLSWERPRRWACSGREGACPHLIVGGHVIPKVQPWLSKN</sequence>
<reference evidence="1 2" key="1">
    <citation type="journal article" date="2019" name="Sci. Rep.">
        <title>Orb-weaving spider Araneus ventricosus genome elucidates the spidroin gene catalogue.</title>
        <authorList>
            <person name="Kono N."/>
            <person name="Nakamura H."/>
            <person name="Ohtoshi R."/>
            <person name="Moran D.A.P."/>
            <person name="Shinohara A."/>
            <person name="Yoshida Y."/>
            <person name="Fujiwara M."/>
            <person name="Mori M."/>
            <person name="Tomita M."/>
            <person name="Arakawa K."/>
        </authorList>
    </citation>
    <scope>NUCLEOTIDE SEQUENCE [LARGE SCALE GENOMIC DNA]</scope>
</reference>
<name>A0A4Y2VYC1_ARAVE</name>
<dbReference type="AlphaFoldDB" id="A0A4Y2VYC1"/>
<evidence type="ECO:0000313" key="1">
    <source>
        <dbReference type="EMBL" id="GBO29264.1"/>
    </source>
</evidence>
<comment type="caution">
    <text evidence="1">The sequence shown here is derived from an EMBL/GenBank/DDBJ whole genome shotgun (WGS) entry which is preliminary data.</text>
</comment>
<evidence type="ECO:0000313" key="2">
    <source>
        <dbReference type="Proteomes" id="UP000499080"/>
    </source>
</evidence>
<organism evidence="1 2">
    <name type="scientific">Araneus ventricosus</name>
    <name type="common">Orbweaver spider</name>
    <name type="synonym">Epeira ventricosa</name>
    <dbReference type="NCBI Taxonomy" id="182803"/>
    <lineage>
        <taxon>Eukaryota</taxon>
        <taxon>Metazoa</taxon>
        <taxon>Ecdysozoa</taxon>
        <taxon>Arthropoda</taxon>
        <taxon>Chelicerata</taxon>
        <taxon>Arachnida</taxon>
        <taxon>Araneae</taxon>
        <taxon>Araneomorphae</taxon>
        <taxon>Entelegynae</taxon>
        <taxon>Araneoidea</taxon>
        <taxon>Araneidae</taxon>
        <taxon>Araneus</taxon>
    </lineage>
</organism>
<accession>A0A4Y2VYC1</accession>
<dbReference type="EMBL" id="BGPR01052428">
    <property type="protein sequence ID" value="GBO29264.1"/>
    <property type="molecule type" value="Genomic_DNA"/>
</dbReference>
<proteinExistence type="predicted"/>
<dbReference type="Proteomes" id="UP000499080">
    <property type="component" value="Unassembled WGS sequence"/>
</dbReference>
<keyword evidence="2" id="KW-1185">Reference proteome</keyword>